<keyword evidence="2" id="KW-0964">Secreted</keyword>
<gene>
    <name evidence="6" type="ORF">WCI35_002094</name>
</gene>
<keyword evidence="7" id="KW-1185">Reference proteome</keyword>
<dbReference type="Gene3D" id="4.10.110.10">
    <property type="entry name" value="Spasmolytic Protein, domain 1"/>
    <property type="match status" value="1"/>
</dbReference>
<feature type="non-terminal residue" evidence="6">
    <location>
        <position position="1"/>
    </location>
</feature>
<dbReference type="PRINTS" id="PR00680">
    <property type="entry name" value="PTREFOIL"/>
</dbReference>
<dbReference type="PANTHER" id="PTHR13826:SF18">
    <property type="entry name" value="TREFOIL FACTOR 1"/>
    <property type="match status" value="1"/>
</dbReference>
<name>A0ABD2F904_DAUMA</name>
<evidence type="ECO:0000313" key="6">
    <source>
        <dbReference type="EMBL" id="KAL2805460.1"/>
    </source>
</evidence>
<dbReference type="InterPro" id="IPR044913">
    <property type="entry name" value="P_trefoil_dom_sf"/>
</dbReference>
<dbReference type="InterPro" id="IPR017994">
    <property type="entry name" value="P_trefoil_chordata"/>
</dbReference>
<comment type="caution">
    <text evidence="6">The sequence shown here is derived from an EMBL/GenBank/DDBJ whole genome shotgun (WGS) entry which is preliminary data.</text>
</comment>
<dbReference type="PROSITE" id="PS00025">
    <property type="entry name" value="P_TREFOIL_1"/>
    <property type="match status" value="1"/>
</dbReference>
<dbReference type="InterPro" id="IPR017957">
    <property type="entry name" value="P_trefoil_CS"/>
</dbReference>
<evidence type="ECO:0000256" key="2">
    <source>
        <dbReference type="ARBA" id="ARBA00022525"/>
    </source>
</evidence>
<reference evidence="6 7" key="1">
    <citation type="journal article" date="2024" name="G3 (Bethesda)">
        <title>A hybrid genome assembly of the endangered aye-aye (Daubentonia madagascariensis).</title>
        <authorList>
            <person name="Versoza C.J."/>
            <person name="Pfeifer S.P."/>
        </authorList>
    </citation>
    <scope>NUCLEOTIDE SEQUENCE [LARGE SCALE GENOMIC DNA]</scope>
    <source>
        <strain evidence="6">6821</strain>
    </source>
</reference>
<feature type="disulfide bond" evidence="4">
    <location>
        <begin position="12"/>
        <end position="27"/>
    </location>
</feature>
<feature type="disulfide bond" evidence="4">
    <location>
        <begin position="22"/>
        <end position="39"/>
    </location>
</feature>
<feature type="domain" description="P-type" evidence="5">
    <location>
        <begin position="1"/>
        <end position="43"/>
    </location>
</feature>
<dbReference type="SMART" id="SM00018">
    <property type="entry name" value="PD"/>
    <property type="match status" value="1"/>
</dbReference>
<evidence type="ECO:0000256" key="1">
    <source>
        <dbReference type="ARBA" id="ARBA00004613"/>
    </source>
</evidence>
<sequence length="50" mass="5490">TCSMLPRERVNCGYPGVTRSECKSKGCCFDDTVSGFPWCFSPKAIDSPPE</sequence>
<dbReference type="FunFam" id="4.10.110.10:FF:000006">
    <property type="entry name" value="Trefoil factor 1"/>
    <property type="match status" value="1"/>
</dbReference>
<evidence type="ECO:0000313" key="7">
    <source>
        <dbReference type="Proteomes" id="UP001610411"/>
    </source>
</evidence>
<dbReference type="InterPro" id="IPR000519">
    <property type="entry name" value="P_trefoil_dom"/>
</dbReference>
<evidence type="ECO:0000256" key="3">
    <source>
        <dbReference type="ARBA" id="ARBA00023157"/>
    </source>
</evidence>
<dbReference type="Pfam" id="PF00088">
    <property type="entry name" value="Trefoil"/>
    <property type="match status" value="1"/>
</dbReference>
<dbReference type="GO" id="GO:0005576">
    <property type="term" value="C:extracellular region"/>
    <property type="evidence" value="ECO:0007669"/>
    <property type="project" value="UniProtKB-SubCell"/>
</dbReference>
<dbReference type="PROSITE" id="PS51448">
    <property type="entry name" value="P_TREFOIL_2"/>
    <property type="match status" value="1"/>
</dbReference>
<dbReference type="EMBL" id="JBFSEQ010000001">
    <property type="protein sequence ID" value="KAL2805460.1"/>
    <property type="molecule type" value="Genomic_DNA"/>
</dbReference>
<feature type="non-terminal residue" evidence="6">
    <location>
        <position position="50"/>
    </location>
</feature>
<dbReference type="CDD" id="cd00111">
    <property type="entry name" value="Trefoil"/>
    <property type="match status" value="1"/>
</dbReference>
<proteinExistence type="predicted"/>
<protein>
    <submittedName>
        <fullName evidence="6">Trefoil factor 1</fullName>
    </submittedName>
</protein>
<evidence type="ECO:0000259" key="5">
    <source>
        <dbReference type="PROSITE" id="PS51448"/>
    </source>
</evidence>
<feature type="disulfide bond" evidence="4">
    <location>
        <begin position="2"/>
        <end position="28"/>
    </location>
</feature>
<keyword evidence="3 4" id="KW-1015">Disulfide bond</keyword>
<comment type="subcellular location">
    <subcellularLocation>
        <location evidence="1">Secreted</location>
    </subcellularLocation>
</comment>
<dbReference type="AlphaFoldDB" id="A0ABD2F904"/>
<accession>A0ABD2F904</accession>
<evidence type="ECO:0000256" key="4">
    <source>
        <dbReference type="PROSITE-ProRule" id="PRU00779"/>
    </source>
</evidence>
<dbReference type="PANTHER" id="PTHR13826">
    <property type="entry name" value="INTESTINAL TREFOIL FACTOR-RELATED"/>
    <property type="match status" value="1"/>
</dbReference>
<organism evidence="6 7">
    <name type="scientific">Daubentonia madagascariensis</name>
    <name type="common">Aye-aye</name>
    <name type="synonym">Sciurus madagascariensis</name>
    <dbReference type="NCBI Taxonomy" id="31869"/>
    <lineage>
        <taxon>Eukaryota</taxon>
        <taxon>Metazoa</taxon>
        <taxon>Chordata</taxon>
        <taxon>Craniata</taxon>
        <taxon>Vertebrata</taxon>
        <taxon>Euteleostomi</taxon>
        <taxon>Mammalia</taxon>
        <taxon>Eutheria</taxon>
        <taxon>Euarchontoglires</taxon>
        <taxon>Primates</taxon>
        <taxon>Strepsirrhini</taxon>
        <taxon>Chiromyiformes</taxon>
        <taxon>Daubentoniidae</taxon>
        <taxon>Daubentonia</taxon>
    </lineage>
</organism>
<dbReference type="Proteomes" id="UP001610411">
    <property type="component" value="Unassembled WGS sequence"/>
</dbReference>
<dbReference type="SUPFAM" id="SSF57492">
    <property type="entry name" value="Trefoil"/>
    <property type="match status" value="1"/>
</dbReference>